<protein>
    <submittedName>
        <fullName evidence="1">Uncharacterized protein</fullName>
    </submittedName>
</protein>
<proteinExistence type="predicted"/>
<dbReference type="EMBL" id="MN739356">
    <property type="protein sequence ID" value="QHT00556.1"/>
    <property type="molecule type" value="Genomic_DNA"/>
</dbReference>
<reference evidence="1" key="1">
    <citation type="journal article" date="2020" name="Nature">
        <title>Giant virus diversity and host interactions through global metagenomics.</title>
        <authorList>
            <person name="Schulz F."/>
            <person name="Roux S."/>
            <person name="Paez-Espino D."/>
            <person name="Jungbluth S."/>
            <person name="Walsh D.A."/>
            <person name="Denef V.J."/>
            <person name="McMahon K.D."/>
            <person name="Konstantinidis K.T."/>
            <person name="Eloe-Fadrosh E.A."/>
            <person name="Kyrpides N.C."/>
            <person name="Woyke T."/>
        </authorList>
    </citation>
    <scope>NUCLEOTIDE SEQUENCE</scope>
    <source>
        <strain evidence="1">GVMAG-M-3300020192-26</strain>
    </source>
</reference>
<sequence>MCGKFDNQIYLIIKHNWQEIALIFEYANIESFNVTGEKLPGDF</sequence>
<name>A0A6C0C759_9ZZZZ</name>
<dbReference type="AlphaFoldDB" id="A0A6C0C759"/>
<evidence type="ECO:0000313" key="1">
    <source>
        <dbReference type="EMBL" id="QHT00556.1"/>
    </source>
</evidence>
<organism evidence="1">
    <name type="scientific">viral metagenome</name>
    <dbReference type="NCBI Taxonomy" id="1070528"/>
    <lineage>
        <taxon>unclassified sequences</taxon>
        <taxon>metagenomes</taxon>
        <taxon>organismal metagenomes</taxon>
    </lineage>
</organism>
<accession>A0A6C0C759</accession>